<dbReference type="InterPro" id="IPR036236">
    <property type="entry name" value="Znf_C2H2_sf"/>
</dbReference>
<evidence type="ECO:0000256" key="2">
    <source>
        <dbReference type="ARBA" id="ARBA00022737"/>
    </source>
</evidence>
<organism evidence="7 8">
    <name type="scientific">Cylindrobasidium torrendii FP15055 ss-10</name>
    <dbReference type="NCBI Taxonomy" id="1314674"/>
    <lineage>
        <taxon>Eukaryota</taxon>
        <taxon>Fungi</taxon>
        <taxon>Dikarya</taxon>
        <taxon>Basidiomycota</taxon>
        <taxon>Agaricomycotina</taxon>
        <taxon>Agaricomycetes</taxon>
        <taxon>Agaricomycetidae</taxon>
        <taxon>Agaricales</taxon>
        <taxon>Marasmiineae</taxon>
        <taxon>Physalacriaceae</taxon>
        <taxon>Cylindrobasidium</taxon>
    </lineage>
</organism>
<dbReference type="Proteomes" id="UP000054007">
    <property type="component" value="Unassembled WGS sequence"/>
</dbReference>
<keyword evidence="1" id="KW-0479">Metal-binding</keyword>
<evidence type="ECO:0000256" key="4">
    <source>
        <dbReference type="ARBA" id="ARBA00022833"/>
    </source>
</evidence>
<keyword evidence="3 5" id="KW-0863">Zinc-finger</keyword>
<evidence type="ECO:0000256" key="1">
    <source>
        <dbReference type="ARBA" id="ARBA00022723"/>
    </source>
</evidence>
<dbReference type="Gene3D" id="3.30.160.60">
    <property type="entry name" value="Classic Zinc Finger"/>
    <property type="match status" value="3"/>
</dbReference>
<keyword evidence="8" id="KW-1185">Reference proteome</keyword>
<dbReference type="SUPFAM" id="SSF57667">
    <property type="entry name" value="beta-beta-alpha zinc fingers"/>
    <property type="match status" value="1"/>
</dbReference>
<reference evidence="7 8" key="1">
    <citation type="journal article" date="2015" name="Fungal Genet. Biol.">
        <title>Evolution of novel wood decay mechanisms in Agaricales revealed by the genome sequences of Fistulina hepatica and Cylindrobasidium torrendii.</title>
        <authorList>
            <person name="Floudas D."/>
            <person name="Held B.W."/>
            <person name="Riley R."/>
            <person name="Nagy L.G."/>
            <person name="Koehler G."/>
            <person name="Ransdell A.S."/>
            <person name="Younus H."/>
            <person name="Chow J."/>
            <person name="Chiniquy J."/>
            <person name="Lipzen A."/>
            <person name="Tritt A."/>
            <person name="Sun H."/>
            <person name="Haridas S."/>
            <person name="LaButti K."/>
            <person name="Ohm R.A."/>
            <person name="Kues U."/>
            <person name="Blanchette R.A."/>
            <person name="Grigoriev I.V."/>
            <person name="Minto R.E."/>
            <person name="Hibbett D.S."/>
        </authorList>
    </citation>
    <scope>NUCLEOTIDE SEQUENCE [LARGE SCALE GENOMIC DNA]</scope>
    <source>
        <strain evidence="7 8">FP15055 ss-10</strain>
    </source>
</reference>
<dbReference type="PROSITE" id="PS50157">
    <property type="entry name" value="ZINC_FINGER_C2H2_2"/>
    <property type="match status" value="1"/>
</dbReference>
<dbReference type="PANTHER" id="PTHR24379">
    <property type="entry name" value="KRAB AND ZINC FINGER DOMAIN-CONTAINING"/>
    <property type="match status" value="1"/>
</dbReference>
<keyword evidence="2" id="KW-0677">Repeat</keyword>
<name>A0A0D7BNA3_9AGAR</name>
<dbReference type="GO" id="GO:0008270">
    <property type="term" value="F:zinc ion binding"/>
    <property type="evidence" value="ECO:0007669"/>
    <property type="project" value="UniProtKB-KW"/>
</dbReference>
<dbReference type="SMART" id="SM00355">
    <property type="entry name" value="ZnF_C2H2"/>
    <property type="match status" value="5"/>
</dbReference>
<dbReference type="Pfam" id="PF12874">
    <property type="entry name" value="zf-met"/>
    <property type="match status" value="2"/>
</dbReference>
<dbReference type="STRING" id="1314674.A0A0D7BNA3"/>
<evidence type="ECO:0000313" key="8">
    <source>
        <dbReference type="Proteomes" id="UP000054007"/>
    </source>
</evidence>
<dbReference type="GO" id="GO:0000977">
    <property type="term" value="F:RNA polymerase II transcription regulatory region sequence-specific DNA binding"/>
    <property type="evidence" value="ECO:0007669"/>
    <property type="project" value="TreeGrafter"/>
</dbReference>
<gene>
    <name evidence="7" type="ORF">CYLTODRAFT_103014</name>
</gene>
<dbReference type="PANTHER" id="PTHR24379:SF127">
    <property type="entry name" value="BLOODY FINGERS-RELATED"/>
    <property type="match status" value="1"/>
</dbReference>
<evidence type="ECO:0000256" key="5">
    <source>
        <dbReference type="PROSITE-ProRule" id="PRU00042"/>
    </source>
</evidence>
<dbReference type="PROSITE" id="PS00028">
    <property type="entry name" value="ZINC_FINGER_C2H2_1"/>
    <property type="match status" value="3"/>
</dbReference>
<dbReference type="GO" id="GO:0000981">
    <property type="term" value="F:DNA-binding transcription factor activity, RNA polymerase II-specific"/>
    <property type="evidence" value="ECO:0007669"/>
    <property type="project" value="TreeGrafter"/>
</dbReference>
<dbReference type="AlphaFoldDB" id="A0A0D7BNA3"/>
<keyword evidence="4" id="KW-0862">Zinc</keyword>
<proteinExistence type="predicted"/>
<feature type="domain" description="C2H2-type" evidence="6">
    <location>
        <begin position="56"/>
        <end position="83"/>
    </location>
</feature>
<sequence>MRRVRCARRGFGHTRRLLRIMSAEMHFVCALDTCIEVFDDAEGLREHFRADARAHCFCEVCDIKFGSPVALVQHERDHSSHRSENTEGDKPSYCGPCERQFKDNIALHQHLQSSHFFCFECSAYFETNKAMKQHSHWSSFAHKKRTLSCPKCDGKFKLVSSLLDHWVVKHVPEHGSRSQLQEAAISAGVPPSLLFPYCIPNQGSRTRIRETL</sequence>
<dbReference type="OrthoDB" id="6105938at2759"/>
<dbReference type="EMBL" id="KN880451">
    <property type="protein sequence ID" value="KIY71665.1"/>
    <property type="molecule type" value="Genomic_DNA"/>
</dbReference>
<evidence type="ECO:0000313" key="7">
    <source>
        <dbReference type="EMBL" id="KIY71665.1"/>
    </source>
</evidence>
<evidence type="ECO:0000256" key="3">
    <source>
        <dbReference type="ARBA" id="ARBA00022771"/>
    </source>
</evidence>
<evidence type="ECO:0000259" key="6">
    <source>
        <dbReference type="PROSITE" id="PS50157"/>
    </source>
</evidence>
<protein>
    <recommendedName>
        <fullName evidence="6">C2H2-type domain-containing protein</fullName>
    </recommendedName>
</protein>
<accession>A0A0D7BNA3</accession>
<dbReference type="InterPro" id="IPR013087">
    <property type="entry name" value="Znf_C2H2_type"/>
</dbReference>
<dbReference type="GO" id="GO:0005634">
    <property type="term" value="C:nucleus"/>
    <property type="evidence" value="ECO:0007669"/>
    <property type="project" value="TreeGrafter"/>
</dbReference>